<dbReference type="Proteomes" id="UP000054567">
    <property type="component" value="Unassembled WGS sequence"/>
</dbReference>
<dbReference type="VEuPathDB" id="FungiDB:CPAG_03104"/>
<organism evidence="1 2">
    <name type="scientific">Coccidioides posadasii RMSCC 3488</name>
    <dbReference type="NCBI Taxonomy" id="454284"/>
    <lineage>
        <taxon>Eukaryota</taxon>
        <taxon>Fungi</taxon>
        <taxon>Dikarya</taxon>
        <taxon>Ascomycota</taxon>
        <taxon>Pezizomycotina</taxon>
        <taxon>Eurotiomycetes</taxon>
        <taxon>Eurotiomycetidae</taxon>
        <taxon>Onygenales</taxon>
        <taxon>Onygenaceae</taxon>
        <taxon>Coccidioides</taxon>
    </lineage>
</organism>
<reference evidence="2" key="2">
    <citation type="journal article" date="2009" name="Genome Res.">
        <title>Comparative genomic analyses of the human fungal pathogens Coccidioides and their relatives.</title>
        <authorList>
            <person name="Sharpton T.J."/>
            <person name="Stajich J.E."/>
            <person name="Rounsley S.D."/>
            <person name="Gardner M.J."/>
            <person name="Wortman J.R."/>
            <person name="Jordar V.S."/>
            <person name="Maiti R."/>
            <person name="Kodira C.D."/>
            <person name="Neafsey D.E."/>
            <person name="Zeng Q."/>
            <person name="Hung C.-Y."/>
            <person name="McMahan C."/>
            <person name="Muszewska A."/>
            <person name="Grynberg M."/>
            <person name="Mandel M.A."/>
            <person name="Kellner E.M."/>
            <person name="Barker B.M."/>
            <person name="Galgiani J.N."/>
            <person name="Orbach M.J."/>
            <person name="Kirkland T.N."/>
            <person name="Cole G.T."/>
            <person name="Henn M.R."/>
            <person name="Birren B.W."/>
            <person name="Taylor J.W."/>
        </authorList>
    </citation>
    <scope>NUCLEOTIDE SEQUENCE [LARGE SCALE GENOMIC DNA]</scope>
    <source>
        <strain evidence="2">RMSCC 3488</strain>
    </source>
</reference>
<evidence type="ECO:0000313" key="2">
    <source>
        <dbReference type="Proteomes" id="UP000054567"/>
    </source>
</evidence>
<proteinExistence type="predicted"/>
<sequence length="83" mass="9484">MASRSMVESQSSRMRDKYASHRHSRLFAANEPDEELAWPASLQDLVIVFSVELFICERRVCPHRTVLNSVTSAHSSEIASRKH</sequence>
<accession>A0A0J6F1M3</accession>
<reference evidence="1 2" key="1">
    <citation type="submission" date="2007-06" db="EMBL/GenBank/DDBJ databases">
        <title>The Genome Sequence of Coccidioides posadasii RMSCC_3488.</title>
        <authorList>
            <consortium name="Coccidioides Genome Resources Consortium"/>
            <consortium name="The Broad Institute Genome Sequencing Platform"/>
            <person name="Henn M.R."/>
            <person name="Sykes S."/>
            <person name="Young S."/>
            <person name="Jaffe D."/>
            <person name="Berlin A."/>
            <person name="Alvarez P."/>
            <person name="Butler J."/>
            <person name="Gnerre S."/>
            <person name="Grabherr M."/>
            <person name="Mauceli E."/>
            <person name="Brockman W."/>
            <person name="Kodira C."/>
            <person name="Alvarado L."/>
            <person name="Zeng Q."/>
            <person name="Crawford M."/>
            <person name="Antoine C."/>
            <person name="Devon K."/>
            <person name="Galgiani J."/>
            <person name="Orsborn K."/>
            <person name="Lewis M.L."/>
            <person name="Nusbaum C."/>
            <person name="Galagan J."/>
            <person name="Birren B."/>
        </authorList>
    </citation>
    <scope>NUCLEOTIDE SEQUENCE [LARGE SCALE GENOMIC DNA]</scope>
    <source>
        <strain evidence="1 2">RMSCC 3488</strain>
    </source>
</reference>
<dbReference type="EMBL" id="DS268110">
    <property type="protein sequence ID" value="KMM66766.1"/>
    <property type="molecule type" value="Genomic_DNA"/>
</dbReference>
<protein>
    <submittedName>
        <fullName evidence="1">Uncharacterized protein</fullName>
    </submittedName>
</protein>
<dbReference type="AlphaFoldDB" id="A0A0J6F1M3"/>
<reference evidence="2" key="3">
    <citation type="journal article" date="2010" name="Genome Res.">
        <title>Population genomic sequencing of Coccidioides fungi reveals recent hybridization and transposon control.</title>
        <authorList>
            <person name="Neafsey D.E."/>
            <person name="Barker B.M."/>
            <person name="Sharpton T.J."/>
            <person name="Stajich J.E."/>
            <person name="Park D.J."/>
            <person name="Whiston E."/>
            <person name="Hung C.-Y."/>
            <person name="McMahan C."/>
            <person name="White J."/>
            <person name="Sykes S."/>
            <person name="Heiman D."/>
            <person name="Young S."/>
            <person name="Zeng Q."/>
            <person name="Abouelleil A."/>
            <person name="Aftuck L."/>
            <person name="Bessette D."/>
            <person name="Brown A."/>
            <person name="FitzGerald M."/>
            <person name="Lui A."/>
            <person name="Macdonald J.P."/>
            <person name="Priest M."/>
            <person name="Orbach M.J."/>
            <person name="Galgiani J.N."/>
            <person name="Kirkland T.N."/>
            <person name="Cole G.T."/>
            <person name="Birren B.W."/>
            <person name="Henn M.R."/>
            <person name="Taylor J.W."/>
            <person name="Rounsley S.D."/>
        </authorList>
    </citation>
    <scope>NUCLEOTIDE SEQUENCE [LARGE SCALE GENOMIC DNA]</scope>
    <source>
        <strain evidence="2">RMSCC 3488</strain>
    </source>
</reference>
<evidence type="ECO:0000313" key="1">
    <source>
        <dbReference type="EMBL" id="KMM66766.1"/>
    </source>
</evidence>
<name>A0A0J6F1M3_COCPO</name>
<gene>
    <name evidence="1" type="ORF">CPAG_03104</name>
</gene>